<evidence type="ECO:0000313" key="4">
    <source>
        <dbReference type="EMBL" id="BBK23886.1"/>
    </source>
</evidence>
<dbReference type="Pfam" id="PF05065">
    <property type="entry name" value="Phage_capsid"/>
    <property type="match status" value="1"/>
</dbReference>
<proteinExistence type="predicted"/>
<sequence length="415" mass="46429">MNKEWFKKFIERKKEELKTLQERSDASESIEEVRYIGKQIDAVNEEIRDAQAQLTALEEAEEQRGAGSPLNGNGFNPMQMVGGAPMNQQRGNEEPTATIEYRQAFKKYVQTGEMIPSELRAAATSTTADIGMIIPKTIMDEFIKEVSKVYGHIYAKVRKLNVKGGVEFPISKLTANFKWITESTVSEKQKAGDIKEKVSFSYHIGEIRVAETLLAQVVSLDVFESEITRIMVEAYVKAMDVAIISGTGSGQPLGITVDPRVTNVIEFTEEEFGDWTAWRKKLFAVIPLSKRGLGEFLFPSSTVESYLMTMKDANNRPLFKEATDLNMGNTAGSFFGRTTDLVEPDIIKDFATASNGDVVGVMWVPSDYAINTQLEFGMKRYFDDDTNEWINKGLTIVDGKILDTSGCYLLKKKST</sequence>
<dbReference type="InterPro" id="IPR024455">
    <property type="entry name" value="Phage_capsid"/>
</dbReference>
<dbReference type="Proteomes" id="UP000464754">
    <property type="component" value="Chromosome"/>
</dbReference>
<reference evidence="5" key="1">
    <citation type="submission" date="2019-05" db="EMBL/GenBank/DDBJ databases">
        <title>Complete genome sequencing of Absiella argi strain JCM 30884.</title>
        <authorList>
            <person name="Sakamoto M."/>
            <person name="Murakami T."/>
            <person name="Mori H."/>
        </authorList>
    </citation>
    <scope>NUCLEOTIDE SEQUENCE [LARGE SCALE GENOMIC DNA]</scope>
    <source>
        <strain evidence="5">JCM 30884</strain>
    </source>
</reference>
<dbReference type="AlphaFoldDB" id="A0A6N4TKW5"/>
<dbReference type="EMBL" id="AP019695">
    <property type="protein sequence ID" value="BBK23886.1"/>
    <property type="molecule type" value="Genomic_DNA"/>
</dbReference>
<evidence type="ECO:0000256" key="1">
    <source>
        <dbReference type="ARBA" id="ARBA00004328"/>
    </source>
</evidence>
<dbReference type="InterPro" id="IPR054612">
    <property type="entry name" value="Phage_capsid-like_C"/>
</dbReference>
<feature type="region of interest" description="Disordered" evidence="2">
    <location>
        <begin position="57"/>
        <end position="93"/>
    </location>
</feature>
<dbReference type="SUPFAM" id="SSF56563">
    <property type="entry name" value="Major capsid protein gp5"/>
    <property type="match status" value="1"/>
</dbReference>
<dbReference type="RefSeq" id="WP_163052564.1">
    <property type="nucleotide sequence ID" value="NZ_AP019695.1"/>
</dbReference>
<protein>
    <recommendedName>
        <fullName evidence="3">Phage capsid-like C-terminal domain-containing protein</fullName>
    </recommendedName>
</protein>
<organism evidence="4 5">
    <name type="scientific">Amedibacterium intestinale</name>
    <dbReference type="NCBI Taxonomy" id="2583452"/>
    <lineage>
        <taxon>Bacteria</taxon>
        <taxon>Bacillati</taxon>
        <taxon>Bacillota</taxon>
        <taxon>Erysipelotrichia</taxon>
        <taxon>Erysipelotrichales</taxon>
        <taxon>Erysipelotrichaceae</taxon>
        <taxon>Amedibacterium</taxon>
    </lineage>
</organism>
<dbReference type="KEGG" id="aarg:Aargi30884_27890"/>
<accession>A0A6N4TKW5</accession>
<evidence type="ECO:0000256" key="2">
    <source>
        <dbReference type="SAM" id="MobiDB-lite"/>
    </source>
</evidence>
<comment type="subcellular location">
    <subcellularLocation>
        <location evidence="1">Virion</location>
    </subcellularLocation>
</comment>
<keyword evidence="5" id="KW-1185">Reference proteome</keyword>
<feature type="domain" description="Phage capsid-like C-terminal" evidence="3">
    <location>
        <begin position="131"/>
        <end position="406"/>
    </location>
</feature>
<gene>
    <name evidence="4" type="ORF">Aargi30884_27890</name>
</gene>
<evidence type="ECO:0000259" key="3">
    <source>
        <dbReference type="Pfam" id="PF05065"/>
    </source>
</evidence>
<name>A0A6N4TKW5_9FIRM</name>
<dbReference type="NCBIfam" id="TIGR01554">
    <property type="entry name" value="major_cap_HK97"/>
    <property type="match status" value="1"/>
</dbReference>
<evidence type="ECO:0000313" key="5">
    <source>
        <dbReference type="Proteomes" id="UP000464754"/>
    </source>
</evidence>